<name>A0A9N9HVD0_9GLOM</name>
<keyword evidence="2" id="KW-1185">Reference proteome</keyword>
<dbReference type="Proteomes" id="UP000789759">
    <property type="component" value="Unassembled WGS sequence"/>
</dbReference>
<proteinExistence type="predicted"/>
<dbReference type="EMBL" id="CAJVQA010011461">
    <property type="protein sequence ID" value="CAG8707398.1"/>
    <property type="molecule type" value="Genomic_DNA"/>
</dbReference>
<dbReference type="AlphaFoldDB" id="A0A9N9HVD0"/>
<organism evidence="1 2">
    <name type="scientific">Cetraspora pellucida</name>
    <dbReference type="NCBI Taxonomy" id="1433469"/>
    <lineage>
        <taxon>Eukaryota</taxon>
        <taxon>Fungi</taxon>
        <taxon>Fungi incertae sedis</taxon>
        <taxon>Mucoromycota</taxon>
        <taxon>Glomeromycotina</taxon>
        <taxon>Glomeromycetes</taxon>
        <taxon>Diversisporales</taxon>
        <taxon>Gigasporaceae</taxon>
        <taxon>Cetraspora</taxon>
    </lineage>
</organism>
<comment type="caution">
    <text evidence="1">The sequence shown here is derived from an EMBL/GenBank/DDBJ whole genome shotgun (WGS) entry which is preliminary data.</text>
</comment>
<evidence type="ECO:0000313" key="1">
    <source>
        <dbReference type="EMBL" id="CAG8707398.1"/>
    </source>
</evidence>
<evidence type="ECO:0000313" key="2">
    <source>
        <dbReference type="Proteomes" id="UP000789759"/>
    </source>
</evidence>
<gene>
    <name evidence="1" type="ORF">CPELLU_LOCUS12149</name>
</gene>
<reference evidence="1" key="1">
    <citation type="submission" date="2021-06" db="EMBL/GenBank/DDBJ databases">
        <authorList>
            <person name="Kallberg Y."/>
            <person name="Tangrot J."/>
            <person name="Rosling A."/>
        </authorList>
    </citation>
    <scope>NUCLEOTIDE SEQUENCE</scope>
    <source>
        <strain evidence="1">FL966</strain>
    </source>
</reference>
<accession>A0A9N9HVD0</accession>
<protein>
    <submittedName>
        <fullName evidence="1">9722_t:CDS:1</fullName>
    </submittedName>
</protein>
<sequence length="45" mass="5170">MSSFVSEFRMSRIFGFISSIHMAVSKKKILNAFIISRKACARIFL</sequence>